<organism evidence="6 7">
    <name type="scientific">Plakobranchus ocellatus</name>
    <dbReference type="NCBI Taxonomy" id="259542"/>
    <lineage>
        <taxon>Eukaryota</taxon>
        <taxon>Metazoa</taxon>
        <taxon>Spiralia</taxon>
        <taxon>Lophotrochozoa</taxon>
        <taxon>Mollusca</taxon>
        <taxon>Gastropoda</taxon>
        <taxon>Heterobranchia</taxon>
        <taxon>Euthyneura</taxon>
        <taxon>Panpulmonata</taxon>
        <taxon>Sacoglossa</taxon>
        <taxon>Placobranchoidea</taxon>
        <taxon>Plakobranchidae</taxon>
        <taxon>Plakobranchus</taxon>
    </lineage>
</organism>
<evidence type="ECO:0000313" key="6">
    <source>
        <dbReference type="EMBL" id="GFN84076.1"/>
    </source>
</evidence>
<reference evidence="6 7" key="1">
    <citation type="journal article" date="2021" name="Elife">
        <title>Chloroplast acquisition without the gene transfer in kleptoplastic sea slugs, Plakobranchus ocellatus.</title>
        <authorList>
            <person name="Maeda T."/>
            <person name="Takahashi S."/>
            <person name="Yoshida T."/>
            <person name="Shimamura S."/>
            <person name="Takaki Y."/>
            <person name="Nagai Y."/>
            <person name="Toyoda A."/>
            <person name="Suzuki Y."/>
            <person name="Arimoto A."/>
            <person name="Ishii H."/>
            <person name="Satoh N."/>
            <person name="Nishiyama T."/>
            <person name="Hasebe M."/>
            <person name="Maruyama T."/>
            <person name="Minagawa J."/>
            <person name="Obokata J."/>
            <person name="Shigenobu S."/>
        </authorList>
    </citation>
    <scope>NUCLEOTIDE SEQUENCE [LARGE SCALE GENOMIC DNA]</scope>
</reference>
<dbReference type="Gene3D" id="1.20.1070.10">
    <property type="entry name" value="Rhodopsin 7-helix transmembrane proteins"/>
    <property type="match status" value="1"/>
</dbReference>
<keyword evidence="2 5" id="KW-0812">Transmembrane</keyword>
<name>A0AAV3YMB9_9GAST</name>
<evidence type="ECO:0000256" key="2">
    <source>
        <dbReference type="ARBA" id="ARBA00022692"/>
    </source>
</evidence>
<keyword evidence="3 5" id="KW-1133">Transmembrane helix</keyword>
<proteinExistence type="predicted"/>
<dbReference type="EMBL" id="BLXT01001278">
    <property type="protein sequence ID" value="GFN84076.1"/>
    <property type="molecule type" value="Genomic_DNA"/>
</dbReference>
<feature type="transmembrane region" description="Helical" evidence="5">
    <location>
        <begin position="28"/>
        <end position="51"/>
    </location>
</feature>
<feature type="transmembrane region" description="Helical" evidence="5">
    <location>
        <begin position="63"/>
        <end position="81"/>
    </location>
</feature>
<dbReference type="InterPro" id="IPR000832">
    <property type="entry name" value="GPCR_2_secretin-like"/>
</dbReference>
<dbReference type="Pfam" id="PF00002">
    <property type="entry name" value="7tm_2"/>
    <property type="match status" value="1"/>
</dbReference>
<keyword evidence="4 5" id="KW-0472">Membrane</keyword>
<keyword evidence="7" id="KW-1185">Reference proteome</keyword>
<dbReference type="GO" id="GO:0016020">
    <property type="term" value="C:membrane"/>
    <property type="evidence" value="ECO:0007669"/>
    <property type="project" value="UniProtKB-SubCell"/>
</dbReference>
<evidence type="ECO:0000256" key="3">
    <source>
        <dbReference type="ARBA" id="ARBA00022989"/>
    </source>
</evidence>
<evidence type="ECO:0000313" key="7">
    <source>
        <dbReference type="Proteomes" id="UP000735302"/>
    </source>
</evidence>
<sequence length="100" mass="11626">MFQLRLCFPLHNRLATYENNILSILADIYLGLACNLASIVLLAPAILIFLFYRSLRRQHRIRLHINFFSALLVADFVNILWEMMVTYANLEDTSIDPQVV</sequence>
<evidence type="ECO:0000256" key="5">
    <source>
        <dbReference type="SAM" id="Phobius"/>
    </source>
</evidence>
<protein>
    <submittedName>
        <fullName evidence="6">Calcitonin gene-related peptide type 1 receptor-like</fullName>
    </submittedName>
</protein>
<accession>A0AAV3YMB9</accession>
<dbReference type="AlphaFoldDB" id="A0AAV3YMB9"/>
<evidence type="ECO:0000256" key="1">
    <source>
        <dbReference type="ARBA" id="ARBA00004141"/>
    </source>
</evidence>
<keyword evidence="6" id="KW-0675">Receptor</keyword>
<comment type="caution">
    <text evidence="6">The sequence shown here is derived from an EMBL/GenBank/DDBJ whole genome shotgun (WGS) entry which is preliminary data.</text>
</comment>
<dbReference type="GO" id="GO:0004930">
    <property type="term" value="F:G protein-coupled receptor activity"/>
    <property type="evidence" value="ECO:0007669"/>
    <property type="project" value="InterPro"/>
</dbReference>
<gene>
    <name evidence="6" type="ORF">PoB_001058200</name>
</gene>
<evidence type="ECO:0000256" key="4">
    <source>
        <dbReference type="ARBA" id="ARBA00023136"/>
    </source>
</evidence>
<dbReference type="Proteomes" id="UP000735302">
    <property type="component" value="Unassembled WGS sequence"/>
</dbReference>
<comment type="subcellular location">
    <subcellularLocation>
        <location evidence="1">Membrane</location>
        <topology evidence="1">Multi-pass membrane protein</topology>
    </subcellularLocation>
</comment>